<reference evidence="1 2" key="1">
    <citation type="submission" date="2016-09" db="EMBL/GenBank/DDBJ databases">
        <title>Couchioplanes caeruleus draft genome sequence.</title>
        <authorList>
            <person name="Sheehan J."/>
            <person name="Caffrey P."/>
        </authorList>
    </citation>
    <scope>NUCLEOTIDE SEQUENCE [LARGE SCALE GENOMIC DNA]</scope>
    <source>
        <strain evidence="1 2">DSM 43634</strain>
    </source>
</reference>
<keyword evidence="2" id="KW-1185">Reference proteome</keyword>
<dbReference type="RefSeq" id="WP_071804603.1">
    <property type="nucleotide sequence ID" value="NZ_MEIA01000096.1"/>
</dbReference>
<accession>A0A1K0FNX6</accession>
<comment type="caution">
    <text evidence="1">The sequence shown here is derived from an EMBL/GenBank/DDBJ whole genome shotgun (WGS) entry which is preliminary data.</text>
</comment>
<sequence>MSAPVADAASSEAVFPAMKRDTLYHGVDLVRRFAAAVEEEWLRRGAQIKKHEVIDALLLLAISNRDQLPAYLEQLRRERREAVQAATLDTVEEGDAR</sequence>
<protein>
    <submittedName>
        <fullName evidence="1">Uncharacterized protein</fullName>
    </submittedName>
</protein>
<gene>
    <name evidence="1" type="ORF">BG844_09435</name>
</gene>
<name>A0A1K0FNX6_9ACTN</name>
<dbReference type="AlphaFoldDB" id="A0A1K0FNX6"/>
<evidence type="ECO:0000313" key="2">
    <source>
        <dbReference type="Proteomes" id="UP000182486"/>
    </source>
</evidence>
<proteinExistence type="predicted"/>
<dbReference type="Proteomes" id="UP000182486">
    <property type="component" value="Unassembled WGS sequence"/>
</dbReference>
<evidence type="ECO:0000313" key="1">
    <source>
        <dbReference type="EMBL" id="OJF14543.1"/>
    </source>
</evidence>
<dbReference type="EMBL" id="MEIA01000096">
    <property type="protein sequence ID" value="OJF14543.1"/>
    <property type="molecule type" value="Genomic_DNA"/>
</dbReference>
<organism evidence="1 2">
    <name type="scientific">Couchioplanes caeruleus subsp. caeruleus</name>
    <dbReference type="NCBI Taxonomy" id="56427"/>
    <lineage>
        <taxon>Bacteria</taxon>
        <taxon>Bacillati</taxon>
        <taxon>Actinomycetota</taxon>
        <taxon>Actinomycetes</taxon>
        <taxon>Micromonosporales</taxon>
        <taxon>Micromonosporaceae</taxon>
        <taxon>Couchioplanes</taxon>
    </lineage>
</organism>